<sequence length="221" mass="23934">MLTGTCFSPIPFLLAFIGCELRARTPMSQPLISILIHVLDAAVDQDTSPPVVLRMLDGVAAKDGAAHAAATVNHEDPTVAFLLEELADQDVVLLDLERDDGAGEDLAPSVDLEDGLERAELAVHDQVRVSVAYFGGGQWQGSHIFFFYYFFTSHSCCCHEKTGKSETGHQEIDSPSLSQRCAFDSWPRGTCDCGAVTGAIRASTYLCIYLPTFPFLSRSGS</sequence>
<name>B8A3Q9_MAIZE</name>
<reference evidence="1" key="2">
    <citation type="submission" date="2012-06" db="EMBL/GenBank/DDBJ databases">
        <authorList>
            <person name="Yu Y."/>
            <person name="Currie J."/>
            <person name="Lomeli R."/>
            <person name="Angelova A."/>
            <person name="Collura K."/>
            <person name="Wissotski M."/>
            <person name="Campos D."/>
            <person name="Kudrna D."/>
            <person name="Golser W."/>
            <person name="Ashely E."/>
            <person name="Descour A."/>
            <person name="Fernandes J."/>
            <person name="Soderlund C."/>
            <person name="Walbot V."/>
        </authorList>
    </citation>
    <scope>NUCLEOTIDE SEQUENCE</scope>
    <source>
        <strain evidence="1">B73</strain>
    </source>
</reference>
<proteinExistence type="evidence at transcript level"/>
<dbReference type="KEGG" id="zma:100280422"/>
<protein>
    <submittedName>
        <fullName evidence="1">Uncharacterized protein</fullName>
    </submittedName>
</protein>
<organism evidence="1">
    <name type="scientific">Zea mays</name>
    <name type="common">Maize</name>
    <dbReference type="NCBI Taxonomy" id="4577"/>
    <lineage>
        <taxon>Eukaryota</taxon>
        <taxon>Viridiplantae</taxon>
        <taxon>Streptophyta</taxon>
        <taxon>Embryophyta</taxon>
        <taxon>Tracheophyta</taxon>
        <taxon>Spermatophyta</taxon>
        <taxon>Magnoliopsida</taxon>
        <taxon>Liliopsida</taxon>
        <taxon>Poales</taxon>
        <taxon>Poaceae</taxon>
        <taxon>PACMAD clade</taxon>
        <taxon>Panicoideae</taxon>
        <taxon>Andropogonodae</taxon>
        <taxon>Andropogoneae</taxon>
        <taxon>Tripsacinae</taxon>
        <taxon>Zea</taxon>
    </lineage>
</organism>
<dbReference type="GeneID" id="100280422"/>
<dbReference type="EMBL" id="BT056201">
    <property type="protein sequence ID" value="ACL54808.1"/>
    <property type="molecule type" value="mRNA"/>
</dbReference>
<dbReference type="RefSeq" id="NP_001146817.1">
    <property type="nucleotide sequence ID" value="NM_001153345.2"/>
</dbReference>
<dbReference type="ExpressionAtlas" id="B8A3Q9">
    <property type="expression patterns" value="baseline and differential"/>
</dbReference>
<reference evidence="1" key="1">
    <citation type="journal article" date="2009" name="PLoS Genet.">
        <title>Sequencing, mapping, and analysis of 27,455 maize full-length cDNAs.</title>
        <authorList>
            <person name="Soderlund C."/>
            <person name="Descour A."/>
            <person name="Kudrna D."/>
            <person name="Bomhoff M."/>
            <person name="Boyd L."/>
            <person name="Currie J."/>
            <person name="Angelova A."/>
            <person name="Collura K."/>
            <person name="Wissotski M."/>
            <person name="Ashley E."/>
            <person name="Morrow D."/>
            <person name="Fernandes J."/>
            <person name="Walbot V."/>
            <person name="Yu Y."/>
        </authorList>
    </citation>
    <scope>NUCLEOTIDE SEQUENCE</scope>
    <source>
        <strain evidence="1">B73</strain>
    </source>
</reference>
<accession>B8A3Q9</accession>
<evidence type="ECO:0000313" key="1">
    <source>
        <dbReference type="EMBL" id="ACL54808.1"/>
    </source>
</evidence>
<dbReference type="AlphaFoldDB" id="B8A3Q9"/>